<dbReference type="InterPro" id="IPR052020">
    <property type="entry name" value="Cyclic_di-GMP/3'3'-cGAMP_PDE"/>
</dbReference>
<dbReference type="InterPro" id="IPR001638">
    <property type="entry name" value="Solute-binding_3/MltF_N"/>
</dbReference>
<comment type="caution">
    <text evidence="2">The sequence shown here is derived from an EMBL/GenBank/DDBJ whole genome shotgun (WGS) entry which is preliminary data.</text>
</comment>
<dbReference type="PANTHER" id="PTHR45228">
    <property type="entry name" value="CYCLIC DI-GMP PHOSPHODIESTERASE TM_0186-RELATED"/>
    <property type="match status" value="1"/>
</dbReference>
<dbReference type="SMART" id="SM00062">
    <property type="entry name" value="PBPb"/>
    <property type="match status" value="1"/>
</dbReference>
<dbReference type="Pfam" id="PF00497">
    <property type="entry name" value="SBP_bac_3"/>
    <property type="match status" value="1"/>
</dbReference>
<protein>
    <recommendedName>
        <fullName evidence="1">HD-GYP domain-containing protein</fullName>
    </recommendedName>
</protein>
<dbReference type="EMBL" id="BMYM01000001">
    <property type="protein sequence ID" value="GHD32843.1"/>
    <property type="molecule type" value="Genomic_DNA"/>
</dbReference>
<keyword evidence="3" id="KW-1185">Reference proteome</keyword>
<evidence type="ECO:0000259" key="1">
    <source>
        <dbReference type="PROSITE" id="PS51832"/>
    </source>
</evidence>
<dbReference type="SMART" id="SM00471">
    <property type="entry name" value="HDc"/>
    <property type="match status" value="1"/>
</dbReference>
<dbReference type="Proteomes" id="UP000644693">
    <property type="component" value="Unassembled WGS sequence"/>
</dbReference>
<dbReference type="SUPFAM" id="SSF103190">
    <property type="entry name" value="Sensory domain-like"/>
    <property type="match status" value="1"/>
</dbReference>
<dbReference type="GO" id="GO:0008081">
    <property type="term" value="F:phosphoric diester hydrolase activity"/>
    <property type="evidence" value="ECO:0007669"/>
    <property type="project" value="UniProtKB-ARBA"/>
</dbReference>
<proteinExistence type="predicted"/>
<dbReference type="CDD" id="cd01007">
    <property type="entry name" value="PBP2_BvgS_HisK_like"/>
    <property type="match status" value="1"/>
</dbReference>
<dbReference type="SUPFAM" id="SSF53850">
    <property type="entry name" value="Periplasmic binding protein-like II"/>
    <property type="match status" value="1"/>
</dbReference>
<name>A0A918XII1_9GAMM</name>
<dbReference type="RefSeq" id="WP_189477224.1">
    <property type="nucleotide sequence ID" value="NZ_BMYM01000001.1"/>
</dbReference>
<sequence>MSNSIITIRLTVVAVFLLATTVTASLALGLHYYFGRSLAWQAASDLYTGASNSVASKWQHISEQNSNTVTLLAENRSLTDAKIEGKIMLSIAQLMERNPLFYGVYLGHADGRFYELINLNTGSKARRALRAVPDDRWLLVEIKGEGESRLRTYRYLDKDLNLRVERTEPTDFDPRERPWYVQAIKSKEVYQSQPYLFAQLNQPGRTLSIPVADSETVLGFDMTLETLSEFLGEQTVAEQGSLFVYTGDGNVIASSAPISGDKAPIPNIDIELSTQERDYIRSLGELTVSNELDWPPFDYALLGQPQGYSIDVIKLIAEALELPIRFINGLSWSELVQEFKEGELDILHSVLITADNKEWGLPSREYAFLPYSIVSAEKNNKIESLESMQDKRLAIPSGWSVIPVVRAAYPNITIVEVPSTLAAMRKVLAGEVDGALDNKVILEYLQKHYYLEGLHFSDTINFGDSDAPQTLHMFVSPDRAPLLDLIDRAIGAIGRDQRTVLRQYWLGEDLSVNAGGDSASVPDEVFLQAVTDESIHNELIPLTREGEKAFAFMAPLRRAAGEADGMYLGLMVPEAAVVGPFMERVVLAIVITSAALLLLIPLSWAFASPIVSPIKQLARENDKVRRRDYDSVSRIPTRIRELNELSDSMVTMVEAIKAHELAQRELMDAFIRLIAAAIDEKSPYTGGHCERVPQLAMMLARHASNAETGPFEGFSLDSEDQWREYRIAAWLHDCGKITTPEHIVDKGSKLETIYNRVHEIRMRFEVLWRDAQISYLETLKEHPEQQGELAAKLQRDHAQLQEEFAFIAECNVGGEFLDEDKQARLKAIAQRTWIRHFDNRIGLSPVEELRVEGVARVPTPASEKLLADKPEHIIERTRSTDYPPEYGINMDVPEHLYNQGELYNLGISRGTLTAEDRFKINEHMISTIKMLESLPFPEELANVPRWASTHHETMRGSGYPRKLPGEALSVPERIMAVADVFEALTAADRPYKKAKPVSVALDILSKMVDDEHIDRDCFELFVKEKVYLEYAQEFLDSNQIDDVDPSRYVANE</sequence>
<reference evidence="2" key="1">
    <citation type="journal article" date="2014" name="Int. J. Syst. Evol. Microbiol.">
        <title>Complete genome sequence of Corynebacterium casei LMG S-19264T (=DSM 44701T), isolated from a smear-ripened cheese.</title>
        <authorList>
            <consortium name="US DOE Joint Genome Institute (JGI-PGF)"/>
            <person name="Walter F."/>
            <person name="Albersmeier A."/>
            <person name="Kalinowski J."/>
            <person name="Ruckert C."/>
        </authorList>
    </citation>
    <scope>NUCLEOTIDE SEQUENCE</scope>
    <source>
        <strain evidence="2">KCTC 23430</strain>
    </source>
</reference>
<dbReference type="Gene3D" id="1.10.3210.10">
    <property type="entry name" value="Hypothetical protein af1432"/>
    <property type="match status" value="2"/>
</dbReference>
<reference evidence="2" key="2">
    <citation type="submission" date="2020-09" db="EMBL/GenBank/DDBJ databases">
        <authorList>
            <person name="Sun Q."/>
            <person name="Kim S."/>
        </authorList>
    </citation>
    <scope>NUCLEOTIDE SEQUENCE</scope>
    <source>
        <strain evidence="2">KCTC 23430</strain>
    </source>
</reference>
<dbReference type="Gene3D" id="6.10.340.10">
    <property type="match status" value="1"/>
</dbReference>
<dbReference type="SUPFAM" id="SSF109604">
    <property type="entry name" value="HD-domain/PDEase-like"/>
    <property type="match status" value="2"/>
</dbReference>
<dbReference type="PROSITE" id="PS51832">
    <property type="entry name" value="HD_GYP"/>
    <property type="match status" value="1"/>
</dbReference>
<evidence type="ECO:0000313" key="2">
    <source>
        <dbReference type="EMBL" id="GHD32843.1"/>
    </source>
</evidence>
<dbReference type="Gene3D" id="3.40.190.10">
    <property type="entry name" value="Periplasmic binding protein-like II"/>
    <property type="match status" value="2"/>
</dbReference>
<accession>A0A918XII1</accession>
<dbReference type="AlphaFoldDB" id="A0A918XII1"/>
<evidence type="ECO:0000313" key="3">
    <source>
        <dbReference type="Proteomes" id="UP000644693"/>
    </source>
</evidence>
<dbReference type="Gene3D" id="3.30.450.20">
    <property type="entry name" value="PAS domain"/>
    <property type="match status" value="2"/>
</dbReference>
<gene>
    <name evidence="2" type="ORF">GCM10007053_17600</name>
</gene>
<feature type="domain" description="HD-GYP" evidence="1">
    <location>
        <begin position="822"/>
        <end position="1036"/>
    </location>
</feature>
<dbReference type="Pfam" id="PF13487">
    <property type="entry name" value="HD_5"/>
    <property type="match status" value="1"/>
</dbReference>
<dbReference type="CDD" id="cd00077">
    <property type="entry name" value="HDc"/>
    <property type="match status" value="2"/>
</dbReference>
<dbReference type="InterPro" id="IPR003607">
    <property type="entry name" value="HD/PDEase_dom"/>
</dbReference>
<dbReference type="InterPro" id="IPR029151">
    <property type="entry name" value="Sensor-like_sf"/>
</dbReference>
<dbReference type="InterPro" id="IPR037522">
    <property type="entry name" value="HD_GYP_dom"/>
</dbReference>
<organism evidence="2 3">
    <name type="scientific">Parahalioglobus pacificus</name>
    <dbReference type="NCBI Taxonomy" id="930806"/>
    <lineage>
        <taxon>Bacteria</taxon>
        <taxon>Pseudomonadati</taxon>
        <taxon>Pseudomonadota</taxon>
        <taxon>Gammaproteobacteria</taxon>
        <taxon>Cellvibrionales</taxon>
        <taxon>Halieaceae</taxon>
        <taxon>Parahalioglobus</taxon>
    </lineage>
</organism>
<dbReference type="PANTHER" id="PTHR45228:SF5">
    <property type="entry name" value="CYCLIC DI-GMP PHOSPHODIESTERASE VC_1348-RELATED"/>
    <property type="match status" value="1"/>
</dbReference>